<accession>A0A9P6QC57</accession>
<evidence type="ECO:0000313" key="4">
    <source>
        <dbReference type="Proteomes" id="UP000726737"/>
    </source>
</evidence>
<proteinExistence type="predicted"/>
<dbReference type="InterPro" id="IPR004045">
    <property type="entry name" value="Glutathione_S-Trfase_N"/>
</dbReference>
<dbReference type="AlphaFoldDB" id="A0A9P6QC57"/>
<comment type="caution">
    <text evidence="3">The sequence shown here is derived from an EMBL/GenBank/DDBJ whole genome shotgun (WGS) entry which is preliminary data.</text>
</comment>
<dbReference type="Pfam" id="PF13409">
    <property type="entry name" value="GST_N_2"/>
    <property type="match status" value="1"/>
</dbReference>
<dbReference type="Pfam" id="PF13410">
    <property type="entry name" value="GST_C_2"/>
    <property type="match status" value="1"/>
</dbReference>
<dbReference type="Proteomes" id="UP000726737">
    <property type="component" value="Unassembled WGS sequence"/>
</dbReference>
<dbReference type="InterPro" id="IPR036249">
    <property type="entry name" value="Thioredoxin-like_sf"/>
</dbReference>
<dbReference type="CDD" id="cd00299">
    <property type="entry name" value="GST_C_family"/>
    <property type="match status" value="1"/>
</dbReference>
<dbReference type="PANTHER" id="PTHR43968">
    <property type="match status" value="1"/>
</dbReference>
<dbReference type="InterPro" id="IPR040079">
    <property type="entry name" value="Glutathione_S-Trfase"/>
</dbReference>
<dbReference type="Gene3D" id="1.20.1050.10">
    <property type="match status" value="1"/>
</dbReference>
<dbReference type="InterPro" id="IPR010987">
    <property type="entry name" value="Glutathione-S-Trfase_C-like"/>
</dbReference>
<dbReference type="SUPFAM" id="SSF52833">
    <property type="entry name" value="Thioredoxin-like"/>
    <property type="match status" value="1"/>
</dbReference>
<dbReference type="OrthoDB" id="202840at2759"/>
<dbReference type="InterPro" id="IPR036282">
    <property type="entry name" value="Glutathione-S-Trfase_C_sf"/>
</dbReference>
<sequence>MTKYTLYKNPHCPYAARAVTAMAETKQEHAVVLIDLSTARPEWYLKDINPFGQVPALKIENDDGTENVVIESLIVAEFIADLHPESGLIAKDPLQRAQTRYLIQHWGNHVQPAMHKAIITLDPTDSAKFRQLFIIELEKVDALLRKANRYSDGPFFLGNDFTFADLALASLVFRMFLVPAYQDNEDQVRQEFEQSLSENQNLKRFREWREALLDRESVQNANADKATIKKFFSKFVLKRN</sequence>
<reference evidence="3" key="1">
    <citation type="journal article" date="2020" name="Fungal Divers.">
        <title>Resolving the Mortierellaceae phylogeny through synthesis of multi-gene phylogenetics and phylogenomics.</title>
        <authorList>
            <person name="Vandepol N."/>
            <person name="Liber J."/>
            <person name="Desiro A."/>
            <person name="Na H."/>
            <person name="Kennedy M."/>
            <person name="Barry K."/>
            <person name="Grigoriev I.V."/>
            <person name="Miller A.N."/>
            <person name="O'Donnell K."/>
            <person name="Stajich J.E."/>
            <person name="Bonito G."/>
        </authorList>
    </citation>
    <scope>NUCLEOTIDE SEQUENCE</scope>
    <source>
        <strain evidence="3">KOD948</strain>
    </source>
</reference>
<dbReference type="GO" id="GO:0005737">
    <property type="term" value="C:cytoplasm"/>
    <property type="evidence" value="ECO:0007669"/>
    <property type="project" value="TreeGrafter"/>
</dbReference>
<evidence type="ECO:0008006" key="5">
    <source>
        <dbReference type="Google" id="ProtNLM"/>
    </source>
</evidence>
<feature type="domain" description="GST N-terminal" evidence="1">
    <location>
        <begin position="2"/>
        <end position="87"/>
    </location>
</feature>
<organism evidence="3 4">
    <name type="scientific">Mortierella polycephala</name>
    <dbReference type="NCBI Taxonomy" id="41804"/>
    <lineage>
        <taxon>Eukaryota</taxon>
        <taxon>Fungi</taxon>
        <taxon>Fungi incertae sedis</taxon>
        <taxon>Mucoromycota</taxon>
        <taxon>Mortierellomycotina</taxon>
        <taxon>Mortierellomycetes</taxon>
        <taxon>Mortierellales</taxon>
        <taxon>Mortierellaceae</taxon>
        <taxon>Mortierella</taxon>
    </lineage>
</organism>
<evidence type="ECO:0000313" key="3">
    <source>
        <dbReference type="EMBL" id="KAG0265321.1"/>
    </source>
</evidence>
<dbReference type="Gene3D" id="3.40.30.10">
    <property type="entry name" value="Glutaredoxin"/>
    <property type="match status" value="1"/>
</dbReference>
<dbReference type="SFLD" id="SFLDS00019">
    <property type="entry name" value="Glutathione_Transferase_(cytos"/>
    <property type="match status" value="1"/>
</dbReference>
<name>A0A9P6QC57_9FUNG</name>
<protein>
    <recommendedName>
        <fullName evidence="5">Glutathione S-transferase family protein</fullName>
    </recommendedName>
</protein>
<dbReference type="PANTHER" id="PTHR43968:SF6">
    <property type="entry name" value="GLUTATHIONE S-TRANSFERASE OMEGA"/>
    <property type="match status" value="1"/>
</dbReference>
<dbReference type="SFLD" id="SFLDG00358">
    <property type="entry name" value="Main_(cytGST)"/>
    <property type="match status" value="1"/>
</dbReference>
<dbReference type="InterPro" id="IPR050983">
    <property type="entry name" value="GST_Omega/HSP26"/>
</dbReference>
<evidence type="ECO:0000259" key="1">
    <source>
        <dbReference type="PROSITE" id="PS50404"/>
    </source>
</evidence>
<dbReference type="PROSITE" id="PS50405">
    <property type="entry name" value="GST_CTER"/>
    <property type="match status" value="1"/>
</dbReference>
<evidence type="ECO:0000259" key="2">
    <source>
        <dbReference type="PROSITE" id="PS50405"/>
    </source>
</evidence>
<dbReference type="EMBL" id="JAAAJA010000034">
    <property type="protein sequence ID" value="KAG0265321.1"/>
    <property type="molecule type" value="Genomic_DNA"/>
</dbReference>
<dbReference type="PROSITE" id="PS50404">
    <property type="entry name" value="GST_NTER"/>
    <property type="match status" value="1"/>
</dbReference>
<dbReference type="SUPFAM" id="SSF47616">
    <property type="entry name" value="GST C-terminal domain-like"/>
    <property type="match status" value="1"/>
</dbReference>
<feature type="domain" description="GST C-terminal" evidence="2">
    <location>
        <begin position="92"/>
        <end position="231"/>
    </location>
</feature>
<keyword evidence="4" id="KW-1185">Reference proteome</keyword>
<gene>
    <name evidence="3" type="ORF">BG011_005021</name>
</gene>